<dbReference type="InterPro" id="IPR005135">
    <property type="entry name" value="Endo/exonuclease/phosphatase"/>
</dbReference>
<gene>
    <name evidence="3" type="ORF">J2S44_005503</name>
</gene>
<name>A0AAE3ZW75_9ACTN</name>
<dbReference type="RefSeq" id="WP_310419817.1">
    <property type="nucleotide sequence ID" value="NZ_JAVDYC010000001.1"/>
</dbReference>
<comment type="caution">
    <text evidence="3">The sequence shown here is derived from an EMBL/GenBank/DDBJ whole genome shotgun (WGS) entry which is preliminary data.</text>
</comment>
<proteinExistence type="predicted"/>
<organism evidence="3 4">
    <name type="scientific">Catenuloplanes niger</name>
    <dbReference type="NCBI Taxonomy" id="587534"/>
    <lineage>
        <taxon>Bacteria</taxon>
        <taxon>Bacillati</taxon>
        <taxon>Actinomycetota</taxon>
        <taxon>Actinomycetes</taxon>
        <taxon>Micromonosporales</taxon>
        <taxon>Micromonosporaceae</taxon>
        <taxon>Catenuloplanes</taxon>
    </lineage>
</organism>
<feature type="chain" id="PRO_5042037219" description="Endonuclease/exonuclease/phosphatase domain-containing protein" evidence="1">
    <location>
        <begin position="25"/>
        <end position="289"/>
    </location>
</feature>
<sequence length="289" mass="31655">MRRLAVLLAAVLTAVLAPAAAASAAPKNLQVMSWNMCGSLNWGCDAYGGPQDKIDVVKHHVETNYVHAALLQEVCENDLTLLMNQLGSGWSTSFAPYRYSTDGVRRTSVCGGTRTDRIGTAIVVKAGLSSPQNYEITHAWNGLARPFHCVTATYWDARLCNVHLDPSKNNPDHPDWEYADDQMKDIQNIVQAFPTLVIGGDFNVQPQDRPGNAREWLWADGFWATGAGTPGYRECDQTGAVRDGRDTWTGSGLSGKLDYVFSTEAKRWCAVGDSAYSDHHVVIYSVSVD</sequence>
<feature type="domain" description="Endonuclease/exonuclease/phosphatase" evidence="2">
    <location>
        <begin position="32"/>
        <end position="279"/>
    </location>
</feature>
<dbReference type="EMBL" id="JAVDYC010000001">
    <property type="protein sequence ID" value="MDR7325253.1"/>
    <property type="molecule type" value="Genomic_DNA"/>
</dbReference>
<feature type="signal peptide" evidence="1">
    <location>
        <begin position="1"/>
        <end position="24"/>
    </location>
</feature>
<evidence type="ECO:0000256" key="1">
    <source>
        <dbReference type="SAM" id="SignalP"/>
    </source>
</evidence>
<dbReference type="Gene3D" id="3.60.10.10">
    <property type="entry name" value="Endonuclease/exonuclease/phosphatase"/>
    <property type="match status" value="1"/>
</dbReference>
<keyword evidence="4" id="KW-1185">Reference proteome</keyword>
<accession>A0AAE3ZW75</accession>
<keyword evidence="1" id="KW-0732">Signal</keyword>
<evidence type="ECO:0000259" key="2">
    <source>
        <dbReference type="Pfam" id="PF03372"/>
    </source>
</evidence>
<dbReference type="InterPro" id="IPR036691">
    <property type="entry name" value="Endo/exonu/phosph_ase_sf"/>
</dbReference>
<dbReference type="AlphaFoldDB" id="A0AAE3ZW75"/>
<dbReference type="Pfam" id="PF03372">
    <property type="entry name" value="Exo_endo_phos"/>
    <property type="match status" value="1"/>
</dbReference>
<dbReference type="Proteomes" id="UP001183629">
    <property type="component" value="Unassembled WGS sequence"/>
</dbReference>
<protein>
    <recommendedName>
        <fullName evidence="2">Endonuclease/exonuclease/phosphatase domain-containing protein</fullName>
    </recommendedName>
</protein>
<evidence type="ECO:0000313" key="3">
    <source>
        <dbReference type="EMBL" id="MDR7325253.1"/>
    </source>
</evidence>
<evidence type="ECO:0000313" key="4">
    <source>
        <dbReference type="Proteomes" id="UP001183629"/>
    </source>
</evidence>
<dbReference type="SUPFAM" id="SSF56219">
    <property type="entry name" value="DNase I-like"/>
    <property type="match status" value="1"/>
</dbReference>
<reference evidence="3 4" key="1">
    <citation type="submission" date="2023-07" db="EMBL/GenBank/DDBJ databases">
        <title>Sequencing the genomes of 1000 actinobacteria strains.</title>
        <authorList>
            <person name="Klenk H.-P."/>
        </authorList>
    </citation>
    <scope>NUCLEOTIDE SEQUENCE [LARGE SCALE GENOMIC DNA]</scope>
    <source>
        <strain evidence="3 4">DSM 44711</strain>
    </source>
</reference>
<dbReference type="GO" id="GO:0003824">
    <property type="term" value="F:catalytic activity"/>
    <property type="evidence" value="ECO:0007669"/>
    <property type="project" value="InterPro"/>
</dbReference>